<dbReference type="GO" id="GO:0003899">
    <property type="term" value="F:DNA-directed RNA polymerase activity"/>
    <property type="evidence" value="ECO:0007669"/>
    <property type="project" value="InterPro"/>
</dbReference>
<dbReference type="Pfam" id="PF08574">
    <property type="entry name" value="Iwr1"/>
    <property type="match status" value="1"/>
</dbReference>
<keyword evidence="4" id="KW-0804">Transcription</keyword>
<keyword evidence="3" id="KW-0240">DNA-directed RNA polymerase</keyword>
<dbReference type="Pfam" id="PF13656">
    <property type="entry name" value="RNA_pol_L_2"/>
    <property type="match status" value="1"/>
</dbReference>
<protein>
    <recommendedName>
        <fullName evidence="12">RNA polymerase II nuclear localization protein SLC7A6OS</fullName>
    </recommendedName>
</protein>
<comment type="subcellular location">
    <subcellularLocation>
        <location evidence="1">Nucleus</location>
    </subcellularLocation>
</comment>
<evidence type="ECO:0000259" key="9">
    <source>
        <dbReference type="Pfam" id="PF13656"/>
    </source>
</evidence>
<dbReference type="SUPFAM" id="SSF55257">
    <property type="entry name" value="RBP11-like subunits of RNA polymerase"/>
    <property type="match status" value="1"/>
</dbReference>
<comment type="similarity">
    <text evidence="6">Belongs to the archaeal Rpo11/eukaryotic RPB11/RPC19 RNA polymerase subunit family.</text>
</comment>
<evidence type="ECO:0000256" key="1">
    <source>
        <dbReference type="ARBA" id="ARBA00004123"/>
    </source>
</evidence>
<sequence length="359" mass="40902">MNAPAPFESFLVFDGEKKIAIEKDTKVPNAAIFKVSKEDHTIGNLKHQLLKDPQVLFAGYKCPHPLEHKFIFRVQTTSDTAELLLVPSLILWLNYYYLKNDSDHLTSFHSPLSSSPSLFCSTIFRVRRKRTVYPHEALVISLKRPKQMSAGTEPIICFRTSATNLKLEFGGSQCFNIIDVDPYQNIVNIVNTVRPPPDVSSSNHLELMKDFVQESSPSSKIIGETPIKSSQIMLNGEPLLVLSGQDDEVSNTIFIFNYYWSSKTDRCTAYRIRNVRLAKADDLLYDGEDTESSAGDDDSNEENSWRNDYPDESEASFKSEFCFRRRHSIRWINDYEDLERHIGKMGFDDGEDSEGDGDN</sequence>
<dbReference type="GO" id="GO:0046983">
    <property type="term" value="F:protein dimerization activity"/>
    <property type="evidence" value="ECO:0007669"/>
    <property type="project" value="InterPro"/>
</dbReference>
<feature type="domain" description="DNA-directed RNA polymerase RBP11-like dimerisation" evidence="9">
    <location>
        <begin position="31"/>
        <end position="80"/>
    </location>
</feature>
<evidence type="ECO:0000256" key="7">
    <source>
        <dbReference type="SAM" id="MobiDB-lite"/>
    </source>
</evidence>
<name>A0AAF5PL67_WUCBA</name>
<evidence type="ECO:0008006" key="12">
    <source>
        <dbReference type="Google" id="ProtNLM"/>
    </source>
</evidence>
<evidence type="ECO:0000256" key="3">
    <source>
        <dbReference type="ARBA" id="ARBA00022478"/>
    </source>
</evidence>
<dbReference type="GO" id="GO:0006366">
    <property type="term" value="P:transcription by RNA polymerase II"/>
    <property type="evidence" value="ECO:0007669"/>
    <property type="project" value="InterPro"/>
</dbReference>
<dbReference type="Gene3D" id="3.30.1360.10">
    <property type="entry name" value="RNA polymerase, RBP11-like subunit"/>
    <property type="match status" value="1"/>
</dbReference>
<evidence type="ECO:0000256" key="4">
    <source>
        <dbReference type="ARBA" id="ARBA00023163"/>
    </source>
</evidence>
<evidence type="ECO:0000313" key="10">
    <source>
        <dbReference type="Proteomes" id="UP000093561"/>
    </source>
</evidence>
<organism evidence="10 11">
    <name type="scientific">Wuchereria bancrofti</name>
    <dbReference type="NCBI Taxonomy" id="6293"/>
    <lineage>
        <taxon>Eukaryota</taxon>
        <taxon>Metazoa</taxon>
        <taxon>Ecdysozoa</taxon>
        <taxon>Nematoda</taxon>
        <taxon>Chromadorea</taxon>
        <taxon>Rhabditida</taxon>
        <taxon>Spirurina</taxon>
        <taxon>Spiruromorpha</taxon>
        <taxon>Filarioidea</taxon>
        <taxon>Onchocercidae</taxon>
        <taxon>Wuchereria</taxon>
    </lineage>
</organism>
<evidence type="ECO:0000313" key="11">
    <source>
        <dbReference type="WBParaSite" id="mrna-Wban_02308"/>
    </source>
</evidence>
<feature type="region of interest" description="Disordered" evidence="7">
    <location>
        <begin position="287"/>
        <end position="313"/>
    </location>
</feature>
<dbReference type="InterPro" id="IPR009025">
    <property type="entry name" value="RBP11-like_dimer"/>
</dbReference>
<dbReference type="WBParaSite" id="mrna-Wban_02308">
    <property type="protein sequence ID" value="mrna-Wban_02308"/>
    <property type="gene ID" value="Wban_02308"/>
</dbReference>
<dbReference type="GO" id="GO:0005665">
    <property type="term" value="C:RNA polymerase II, core complex"/>
    <property type="evidence" value="ECO:0007669"/>
    <property type="project" value="InterPro"/>
</dbReference>
<feature type="compositionally biased region" description="Acidic residues" evidence="7">
    <location>
        <begin position="287"/>
        <end position="301"/>
    </location>
</feature>
<dbReference type="InterPro" id="IPR013883">
    <property type="entry name" value="TF_Iwr1_dom"/>
</dbReference>
<feature type="domain" description="Transcription factor Iwr1" evidence="8">
    <location>
        <begin position="266"/>
        <end position="312"/>
    </location>
</feature>
<evidence type="ECO:0000256" key="2">
    <source>
        <dbReference type="ARBA" id="ARBA00010218"/>
    </source>
</evidence>
<proteinExistence type="inferred from homology"/>
<evidence type="ECO:0000256" key="5">
    <source>
        <dbReference type="ARBA" id="ARBA00023242"/>
    </source>
</evidence>
<dbReference type="AlphaFoldDB" id="A0AAF5PL67"/>
<evidence type="ECO:0000259" key="8">
    <source>
        <dbReference type="Pfam" id="PF08574"/>
    </source>
</evidence>
<comment type="similarity">
    <text evidence="2">Belongs to the IWR1/SLC7A6OS family.</text>
</comment>
<dbReference type="CDD" id="cd06926">
    <property type="entry name" value="RNAP_II_RPB11"/>
    <property type="match status" value="1"/>
</dbReference>
<reference evidence="11" key="3">
    <citation type="submission" date="2024-02" db="UniProtKB">
        <authorList>
            <consortium name="WormBaseParasite"/>
        </authorList>
    </citation>
    <scope>IDENTIFICATION</scope>
    <source>
        <strain evidence="11">pt0022</strain>
    </source>
</reference>
<dbReference type="PANTHER" id="PTHR13946">
    <property type="entry name" value="DNA-DIRECTED RNA POLYMERASE I,II,III"/>
    <property type="match status" value="1"/>
</dbReference>
<dbReference type="InterPro" id="IPR037685">
    <property type="entry name" value="RBP11"/>
</dbReference>
<accession>A0AAF5PL67</accession>
<dbReference type="PANTHER" id="PTHR13946:SF16">
    <property type="entry name" value="DNA-DIRECTED RNA POLYMERASE II SUBUNIT RPB11"/>
    <property type="match status" value="1"/>
</dbReference>
<reference evidence="10" key="2">
    <citation type="journal article" date="2016" name="Mol. Ecol.">
        <title>Population genomics of the filarial nematode parasite Wuchereria bancrofti from mosquitoes.</title>
        <authorList>
            <person name="Small S.T."/>
            <person name="Reimer L.J."/>
            <person name="Tisch D.J."/>
            <person name="King C.L."/>
            <person name="Christensen B.M."/>
            <person name="Siba P.M."/>
            <person name="Kazura J.W."/>
            <person name="Serre D."/>
            <person name="Zimmerman P.A."/>
        </authorList>
    </citation>
    <scope>NUCLEOTIDE SEQUENCE</scope>
    <source>
        <strain evidence="10">pt0022</strain>
    </source>
</reference>
<dbReference type="Proteomes" id="UP000093561">
    <property type="component" value="Unassembled WGS sequence"/>
</dbReference>
<keyword evidence="5" id="KW-0539">Nucleus</keyword>
<dbReference type="InterPro" id="IPR036603">
    <property type="entry name" value="RBP11-like"/>
</dbReference>
<reference evidence="10" key="1">
    <citation type="submission" date="2015-03" db="EMBL/GenBank/DDBJ databases">
        <title>Wuchereria bancrofti Genome Sequencing Papua New Guinea Strain.</title>
        <authorList>
            <person name="Small S.T."/>
            <person name="Serre D."/>
            <person name="Zimmerman P.A."/>
        </authorList>
    </citation>
    <scope>NUCLEOTIDE SEQUENCE [LARGE SCALE GENOMIC DNA]</scope>
    <source>
        <strain evidence="10">pt0022</strain>
    </source>
</reference>
<evidence type="ECO:0000256" key="6">
    <source>
        <dbReference type="ARBA" id="ARBA00025751"/>
    </source>
</evidence>
<feature type="compositionally biased region" description="Basic and acidic residues" evidence="7">
    <location>
        <begin position="303"/>
        <end position="313"/>
    </location>
</feature>